<dbReference type="EMBL" id="JAPZBS010000002">
    <property type="protein sequence ID" value="KAJ5381999.1"/>
    <property type="molecule type" value="Genomic_DNA"/>
</dbReference>
<reference evidence="2" key="2">
    <citation type="journal article" date="2023" name="IMA Fungus">
        <title>Comparative genomic study of the Penicillium genus elucidates a diverse pangenome and 15 lateral gene transfer events.</title>
        <authorList>
            <person name="Petersen C."/>
            <person name="Sorensen T."/>
            <person name="Nielsen M.R."/>
            <person name="Sondergaard T.E."/>
            <person name="Sorensen J.L."/>
            <person name="Fitzpatrick D.A."/>
            <person name="Frisvad J.C."/>
            <person name="Nielsen K.L."/>
        </authorList>
    </citation>
    <scope>NUCLEOTIDE SEQUENCE</scope>
    <source>
        <strain evidence="2">IBT 29864</strain>
    </source>
</reference>
<evidence type="ECO:0000313" key="2">
    <source>
        <dbReference type="EMBL" id="KAJ5381999.1"/>
    </source>
</evidence>
<feature type="region of interest" description="Disordered" evidence="1">
    <location>
        <begin position="101"/>
        <end position="122"/>
    </location>
</feature>
<sequence>MTSSLLTSPCGSLPPQNHKITLLWHFRFARLSFIRLLPTTSTFVMKRFGDSGPRFKLCDSWLFVYSPEPSPPTVTEHAAYLADKVGDINLNDWSTSEVSAKLPAERQPEISAPTLPKEPDTEPMVHIQPANQSKGTDLEKLPPELRLRLLSGLDFKSLKALVHASPVYHEQYAMNRKTLLFQSFMNMLGGAALDAQMAYHSGTHDYLRARNKDSVAQFLRTYLKYRSSTTWTSPHGMSADGTAPDNLRPIDTFTLDEILPMITFHKTVVKPLLGHFAHWALENLAQTPGARRCFELLTQTEKARIYRALYRYQICANLFGYRPGIDGKGFDAPRPDFDGVYILASLEAMYEPWEIEELTCITLFFECSCKDIFERVGFGFDDSESDTEESLDEEDVVVYTAGFLSQGLELLHSLVGTTEIPDLLAIVKDNLVYRLDGYFLGTTSLDAFGLDTLDYRHVRGHDERDFKQHRRDPLPFKGDQTMDPKGVYPPLAWTLLWLETYNNRVGILIERNIQLWGYVFWDSSRMQYMNARKVIETQWPRLHWDQDDPRRHLDSEGRVIPGNDDDLHSRGIFPVTHPQAGFLA</sequence>
<protein>
    <recommendedName>
        <fullName evidence="4">F-box domain-containing protein</fullName>
    </recommendedName>
</protein>
<gene>
    <name evidence="2" type="ORF">N7496_004427</name>
</gene>
<accession>A0A9W9VIH2</accession>
<name>A0A9W9VIH2_9EURO</name>
<dbReference type="GeneID" id="81436535"/>
<reference evidence="2" key="1">
    <citation type="submission" date="2022-11" db="EMBL/GenBank/DDBJ databases">
        <authorList>
            <person name="Petersen C."/>
        </authorList>
    </citation>
    <scope>NUCLEOTIDE SEQUENCE</scope>
    <source>
        <strain evidence="2">IBT 29864</strain>
    </source>
</reference>
<dbReference type="RefSeq" id="XP_056559570.1">
    <property type="nucleotide sequence ID" value="XM_056697358.1"/>
</dbReference>
<evidence type="ECO:0008006" key="4">
    <source>
        <dbReference type="Google" id="ProtNLM"/>
    </source>
</evidence>
<dbReference type="OrthoDB" id="4357552at2759"/>
<evidence type="ECO:0000256" key="1">
    <source>
        <dbReference type="SAM" id="MobiDB-lite"/>
    </source>
</evidence>
<dbReference type="Proteomes" id="UP001147782">
    <property type="component" value="Unassembled WGS sequence"/>
</dbReference>
<proteinExistence type="predicted"/>
<organism evidence="2 3">
    <name type="scientific">Penicillium cataractarum</name>
    <dbReference type="NCBI Taxonomy" id="2100454"/>
    <lineage>
        <taxon>Eukaryota</taxon>
        <taxon>Fungi</taxon>
        <taxon>Dikarya</taxon>
        <taxon>Ascomycota</taxon>
        <taxon>Pezizomycotina</taxon>
        <taxon>Eurotiomycetes</taxon>
        <taxon>Eurotiomycetidae</taxon>
        <taxon>Eurotiales</taxon>
        <taxon>Aspergillaceae</taxon>
        <taxon>Penicillium</taxon>
    </lineage>
</organism>
<evidence type="ECO:0000313" key="3">
    <source>
        <dbReference type="Proteomes" id="UP001147782"/>
    </source>
</evidence>
<keyword evidence="3" id="KW-1185">Reference proteome</keyword>
<comment type="caution">
    <text evidence="2">The sequence shown here is derived from an EMBL/GenBank/DDBJ whole genome shotgun (WGS) entry which is preliminary data.</text>
</comment>
<dbReference type="AlphaFoldDB" id="A0A9W9VIH2"/>